<comment type="caution">
    <text evidence="9">The sequence shown here is derived from an EMBL/GenBank/DDBJ whole genome shotgun (WGS) entry which is preliminary data.</text>
</comment>
<evidence type="ECO:0000256" key="3">
    <source>
        <dbReference type="ARBA" id="ARBA00022692"/>
    </source>
</evidence>
<evidence type="ECO:0000256" key="2">
    <source>
        <dbReference type="ARBA" id="ARBA00022475"/>
    </source>
</evidence>
<evidence type="ECO:0000259" key="8">
    <source>
        <dbReference type="Pfam" id="PF02687"/>
    </source>
</evidence>
<feature type="domain" description="ABC3 transporter permease C-terminal" evidence="8">
    <location>
        <begin position="223"/>
        <end position="340"/>
    </location>
</feature>
<name>A0A2M7TF86_UNCKA</name>
<keyword evidence="4 7" id="KW-1133">Transmembrane helix</keyword>
<comment type="similarity">
    <text evidence="6">Belongs to the ABC-4 integral membrane protein family.</text>
</comment>
<dbReference type="PANTHER" id="PTHR30572:SF4">
    <property type="entry name" value="ABC TRANSPORTER PERMEASE YTRF"/>
    <property type="match status" value="1"/>
</dbReference>
<keyword evidence="5 7" id="KW-0472">Membrane</keyword>
<evidence type="ECO:0000313" key="9">
    <source>
        <dbReference type="EMBL" id="PIZ44466.1"/>
    </source>
</evidence>
<dbReference type="GO" id="GO:0005886">
    <property type="term" value="C:plasma membrane"/>
    <property type="evidence" value="ECO:0007669"/>
    <property type="project" value="UniProtKB-SubCell"/>
</dbReference>
<dbReference type="AlphaFoldDB" id="A0A2M7TF86"/>
<sequence>MMAPPAILNTVQQDVLRGFNFYEKYIVVFINEAESEGLTKSQLEDKLINLGSVEHIIETQVRTTQRYTLSGDIDTPVFFLKEKDYPTFFGHVGLKLNEGTMPEENSNEVVFTTQMAKNKQLFVGEVFGQAVDEYDTISGEFVLSGTVDTDSDSFGLGSYGFVNQKQSITTWYLVAPQDGKYQEILKDVERLKKEHPFLYFETEPSLRNRMDNGFKSLNLVFMLVSSIIVIVIAMSVALLKIIFFMQRANEFGLLTAIGYSKKFILKKTILEVFVIIIVGWVLGVFITWGLFAWLNATLYVPKAFIPLDLFQFDVLKYSLPIPLAVSIFSIATVFWQLSTLDPVSIIERRD</sequence>
<feature type="transmembrane region" description="Helical" evidence="7">
    <location>
        <begin position="269"/>
        <end position="294"/>
    </location>
</feature>
<keyword evidence="3 7" id="KW-0812">Transmembrane</keyword>
<dbReference type="InterPro" id="IPR050250">
    <property type="entry name" value="Macrolide_Exporter_MacB"/>
</dbReference>
<dbReference type="InterPro" id="IPR003838">
    <property type="entry name" value="ABC3_permease_C"/>
</dbReference>
<keyword evidence="2" id="KW-1003">Cell membrane</keyword>
<organism evidence="9 10">
    <name type="scientific">candidate division WWE3 bacterium CG_4_10_14_0_2_um_filter_41_14</name>
    <dbReference type="NCBI Taxonomy" id="1975072"/>
    <lineage>
        <taxon>Bacteria</taxon>
        <taxon>Katanobacteria</taxon>
    </lineage>
</organism>
<evidence type="ECO:0000313" key="10">
    <source>
        <dbReference type="Proteomes" id="UP000228920"/>
    </source>
</evidence>
<protein>
    <recommendedName>
        <fullName evidence="8">ABC3 transporter permease C-terminal domain-containing protein</fullName>
    </recommendedName>
</protein>
<proteinExistence type="inferred from homology"/>
<gene>
    <name evidence="9" type="ORF">COY32_06390</name>
</gene>
<evidence type="ECO:0000256" key="5">
    <source>
        <dbReference type="ARBA" id="ARBA00023136"/>
    </source>
</evidence>
<evidence type="ECO:0000256" key="1">
    <source>
        <dbReference type="ARBA" id="ARBA00004651"/>
    </source>
</evidence>
<dbReference type="Proteomes" id="UP000228920">
    <property type="component" value="Unassembled WGS sequence"/>
</dbReference>
<comment type="subcellular location">
    <subcellularLocation>
        <location evidence="1">Cell membrane</location>
        <topology evidence="1">Multi-pass membrane protein</topology>
    </subcellularLocation>
</comment>
<evidence type="ECO:0000256" key="4">
    <source>
        <dbReference type="ARBA" id="ARBA00022989"/>
    </source>
</evidence>
<evidence type="ECO:0000256" key="6">
    <source>
        <dbReference type="ARBA" id="ARBA00038076"/>
    </source>
</evidence>
<dbReference type="Pfam" id="PF02687">
    <property type="entry name" value="FtsX"/>
    <property type="match status" value="1"/>
</dbReference>
<feature type="transmembrane region" description="Helical" evidence="7">
    <location>
        <begin position="314"/>
        <end position="335"/>
    </location>
</feature>
<feature type="transmembrane region" description="Helical" evidence="7">
    <location>
        <begin position="219"/>
        <end position="243"/>
    </location>
</feature>
<reference evidence="10" key="1">
    <citation type="submission" date="2017-09" db="EMBL/GenBank/DDBJ databases">
        <title>Depth-based differentiation of microbial function through sediment-hosted aquifers and enrichment of novel symbionts in the deep terrestrial subsurface.</title>
        <authorList>
            <person name="Probst A.J."/>
            <person name="Ladd B."/>
            <person name="Jarett J.K."/>
            <person name="Geller-Mcgrath D.E."/>
            <person name="Sieber C.M.K."/>
            <person name="Emerson J.B."/>
            <person name="Anantharaman K."/>
            <person name="Thomas B.C."/>
            <person name="Malmstrom R."/>
            <person name="Stieglmeier M."/>
            <person name="Klingl A."/>
            <person name="Woyke T."/>
            <person name="Ryan C.M."/>
            <person name="Banfield J.F."/>
        </authorList>
    </citation>
    <scope>NUCLEOTIDE SEQUENCE [LARGE SCALE GENOMIC DNA]</scope>
</reference>
<dbReference type="GO" id="GO:0022857">
    <property type="term" value="F:transmembrane transporter activity"/>
    <property type="evidence" value="ECO:0007669"/>
    <property type="project" value="TreeGrafter"/>
</dbReference>
<evidence type="ECO:0000256" key="7">
    <source>
        <dbReference type="SAM" id="Phobius"/>
    </source>
</evidence>
<accession>A0A2M7TF86</accession>
<dbReference type="PANTHER" id="PTHR30572">
    <property type="entry name" value="MEMBRANE COMPONENT OF TRANSPORTER-RELATED"/>
    <property type="match status" value="1"/>
</dbReference>
<dbReference type="EMBL" id="PFNL01000178">
    <property type="protein sequence ID" value="PIZ44466.1"/>
    <property type="molecule type" value="Genomic_DNA"/>
</dbReference>